<accession>I2NJU3</accession>
<evidence type="ECO:0000313" key="1">
    <source>
        <dbReference type="EMBL" id="EIG26104.1"/>
    </source>
</evidence>
<dbReference type="Gene3D" id="3.40.220.10">
    <property type="entry name" value="Leucine Aminopeptidase, subunit E, domain 1"/>
    <property type="match status" value="1"/>
</dbReference>
<dbReference type="Proteomes" id="UP000003345">
    <property type="component" value="Unassembled WGS sequence"/>
</dbReference>
<name>I2NJU3_9PAST</name>
<protein>
    <submittedName>
        <fullName evidence="1">Appr-1-p processing enzyme domain protein</fullName>
    </submittedName>
</protein>
<proteinExistence type="predicted"/>
<dbReference type="PANTHER" id="PTHR11106:SF27">
    <property type="entry name" value="MACRO DOMAIN-CONTAINING PROTEIN"/>
    <property type="match status" value="1"/>
</dbReference>
<dbReference type="eggNOG" id="COG2110">
    <property type="taxonomic scope" value="Bacteria"/>
</dbReference>
<comment type="caution">
    <text evidence="1">The sequence shown here is derived from an EMBL/GenBank/DDBJ whole genome shotgun (WGS) entry which is preliminary data.</text>
</comment>
<dbReference type="AlphaFoldDB" id="I2NJU3"/>
<gene>
    <name evidence="1" type="ORF">HMPREF1054_1516</name>
</gene>
<evidence type="ECO:0000313" key="2">
    <source>
        <dbReference type="Proteomes" id="UP000003345"/>
    </source>
</evidence>
<sequence length="65" mass="7429">MVAFCCIITGEFRFPNQQAAEIAVQTVQDFLAKNPEMSVIFNVFKEIDLIIYQKLLQQKESSTSI</sequence>
<reference evidence="1 2" key="1">
    <citation type="submission" date="2012-04" db="EMBL/GenBank/DDBJ databases">
        <authorList>
            <person name="Harkins D.M."/>
            <person name="Madupu R."/>
            <person name="Durkin A.S."/>
            <person name="Torralba M."/>
            <person name="Methe B."/>
            <person name="Sutton G.G."/>
            <person name="Nelson K.E."/>
        </authorList>
    </citation>
    <scope>NUCLEOTIDE SEQUENCE [LARGE SCALE GENOMIC DNA]</scope>
    <source>
        <strain evidence="1 2">HK411</strain>
    </source>
</reference>
<dbReference type="InterPro" id="IPR043472">
    <property type="entry name" value="Macro_dom-like"/>
</dbReference>
<dbReference type="PANTHER" id="PTHR11106">
    <property type="entry name" value="GANGLIOSIDE INDUCED DIFFERENTIATION ASSOCIATED PROTEIN 2-RELATED"/>
    <property type="match status" value="1"/>
</dbReference>
<dbReference type="EMBL" id="AJMU01000048">
    <property type="protein sequence ID" value="EIG26104.1"/>
    <property type="molecule type" value="Genomic_DNA"/>
</dbReference>
<dbReference type="SUPFAM" id="SSF52949">
    <property type="entry name" value="Macro domain-like"/>
    <property type="match status" value="1"/>
</dbReference>
<organism evidence="1 2">
    <name type="scientific">Haemophilus paraphrohaemolyticus HK411</name>
    <dbReference type="NCBI Taxonomy" id="1095743"/>
    <lineage>
        <taxon>Bacteria</taxon>
        <taxon>Pseudomonadati</taxon>
        <taxon>Pseudomonadota</taxon>
        <taxon>Gammaproteobacteria</taxon>
        <taxon>Pasteurellales</taxon>
        <taxon>Pasteurellaceae</taxon>
        <taxon>Haemophilus</taxon>
    </lineage>
</organism>